<keyword evidence="1" id="KW-1133">Transmembrane helix</keyword>
<feature type="transmembrane region" description="Helical" evidence="1">
    <location>
        <begin position="25"/>
        <end position="58"/>
    </location>
</feature>
<feature type="transmembrane region" description="Helical" evidence="1">
    <location>
        <begin position="226"/>
        <end position="246"/>
    </location>
</feature>
<feature type="non-terminal residue" evidence="2">
    <location>
        <position position="1"/>
    </location>
</feature>
<dbReference type="EMBL" id="VMGN01000070">
    <property type="protein sequence ID" value="TSC92562.1"/>
    <property type="molecule type" value="Genomic_DNA"/>
</dbReference>
<feature type="transmembrane region" description="Helical" evidence="1">
    <location>
        <begin position="281"/>
        <end position="302"/>
    </location>
</feature>
<feature type="transmembrane region" description="Helical" evidence="1">
    <location>
        <begin position="78"/>
        <end position="97"/>
    </location>
</feature>
<protein>
    <submittedName>
        <fullName evidence="2">Uncharacterized protein</fullName>
    </submittedName>
</protein>
<name>A0A554LI75_9BACT</name>
<keyword evidence="1" id="KW-0472">Membrane</keyword>
<feature type="transmembrane region" description="Helical" evidence="1">
    <location>
        <begin position="165"/>
        <end position="187"/>
    </location>
</feature>
<comment type="caution">
    <text evidence="2">The sequence shown here is derived from an EMBL/GenBank/DDBJ whole genome shotgun (WGS) entry which is preliminary data.</text>
</comment>
<sequence>PVGLLISALTFYFLIKVKNQPSWQIFLFLGISFGFLALCKTNYLILIVAFLPISIFWALNRQTCHFERSREISTKIKFLNFSSLIFPLLTIPSWWWWRNWQLYKDPLIMTYIERLVKEQTPSWFSPPISQGYNLFSLLFEKNFAKFSYQGFFGALGGANIFFPTIYYWLFYLILIVPIVYSVIAPCLPAGRRPKVVAIFQRIGNKTNTKRLLRSARNDRPAEEGSNLVLISWLIFVIIADLFIFVAKNLYDFSPQGRHLFPLIIPLAWLFFLAVDKIKLHWLPISAAVFSILSSIFGLWLVVDSYYVRGVAYTMAGNIGKVAEGFTWGNLSVENYRNLINFIFWDNTKLFSPILVLIYFLIFLFAVVTLFFISARYKTNK</sequence>
<organism evidence="2 3">
    <name type="scientific">Candidatus Berkelbacteria bacterium Athens1014_28</name>
    <dbReference type="NCBI Taxonomy" id="2017145"/>
    <lineage>
        <taxon>Bacteria</taxon>
        <taxon>Candidatus Berkelbacteria</taxon>
    </lineage>
</organism>
<keyword evidence="1" id="KW-0812">Transmembrane</keyword>
<evidence type="ECO:0000313" key="3">
    <source>
        <dbReference type="Proteomes" id="UP000316495"/>
    </source>
</evidence>
<dbReference type="Proteomes" id="UP000316495">
    <property type="component" value="Unassembled WGS sequence"/>
</dbReference>
<gene>
    <name evidence="2" type="ORF">Athens101428_828</name>
</gene>
<evidence type="ECO:0000313" key="2">
    <source>
        <dbReference type="EMBL" id="TSC92562.1"/>
    </source>
</evidence>
<dbReference type="AlphaFoldDB" id="A0A554LI75"/>
<reference evidence="2 3" key="1">
    <citation type="submission" date="2017-07" db="EMBL/GenBank/DDBJ databases">
        <title>Mechanisms for carbon and nitrogen cycling indicate functional differentiation within the Candidate Phyla Radiation.</title>
        <authorList>
            <person name="Danczak R.E."/>
            <person name="Johnston M.D."/>
            <person name="Kenah C."/>
            <person name="Slattery M."/>
            <person name="Wrighton K.C."/>
            <person name="Wilkins M.J."/>
        </authorList>
    </citation>
    <scope>NUCLEOTIDE SEQUENCE [LARGE SCALE GENOMIC DNA]</scope>
    <source>
        <strain evidence="2">Athens1014_28</strain>
    </source>
</reference>
<evidence type="ECO:0000256" key="1">
    <source>
        <dbReference type="SAM" id="Phobius"/>
    </source>
</evidence>
<feature type="transmembrane region" description="Helical" evidence="1">
    <location>
        <begin position="258"/>
        <end position="274"/>
    </location>
</feature>
<accession>A0A554LI75</accession>
<proteinExistence type="predicted"/>
<feature type="transmembrane region" description="Helical" evidence="1">
    <location>
        <begin position="349"/>
        <end position="372"/>
    </location>
</feature>